<evidence type="ECO:0000256" key="1">
    <source>
        <dbReference type="SAM" id="MobiDB-lite"/>
    </source>
</evidence>
<dbReference type="RefSeq" id="WP_344495997.1">
    <property type="nucleotide sequence ID" value="NZ_BAAAUD010000035.1"/>
</dbReference>
<keyword evidence="2" id="KW-1133">Transmembrane helix</keyword>
<keyword evidence="2" id="KW-0812">Transmembrane</keyword>
<dbReference type="Proteomes" id="UP001500403">
    <property type="component" value="Unassembled WGS sequence"/>
</dbReference>
<comment type="caution">
    <text evidence="3">The sequence shown here is derived from an EMBL/GenBank/DDBJ whole genome shotgun (WGS) entry which is preliminary data.</text>
</comment>
<proteinExistence type="predicted"/>
<dbReference type="EMBL" id="BAAAUD010000035">
    <property type="protein sequence ID" value="GAA2946249.1"/>
    <property type="molecule type" value="Genomic_DNA"/>
</dbReference>
<accession>A0ABN3XAR2</accession>
<feature type="transmembrane region" description="Helical" evidence="2">
    <location>
        <begin position="101"/>
        <end position="125"/>
    </location>
</feature>
<evidence type="ECO:0000256" key="2">
    <source>
        <dbReference type="SAM" id="Phobius"/>
    </source>
</evidence>
<keyword evidence="4" id="KW-1185">Reference proteome</keyword>
<feature type="compositionally biased region" description="Low complexity" evidence="1">
    <location>
        <begin position="259"/>
        <end position="279"/>
    </location>
</feature>
<feature type="transmembrane region" description="Helical" evidence="2">
    <location>
        <begin position="145"/>
        <end position="169"/>
    </location>
</feature>
<gene>
    <name evidence="3" type="ORF">GCM10010446_34400</name>
</gene>
<sequence length="279" mass="28688">MHMNSSAPHLLAEDRPEFEGVLDEALRTARHRPDPAAAGQRLTTAQLRTMAMDASALIAAAAAAEYDHYVKVRQGVRTPPAAAGRAGRALPLGEGAETTGAGAVAVAAVLTPLLAGTAAAVFLIVGSLLTLLTPEPAFARTLLTVGWLFGALTAAGILVAAAGLLLAALRNGSTAFFADRGNELPEEVARAREAWRHALLERGVLPFLREALAGPGTDPPDPPGPAPHRPAGRMPGLGYSRPDYSSPGPDGGTTPGPRPSFSSPDFSSPDFGGPDHTPE</sequence>
<protein>
    <submittedName>
        <fullName evidence="3">Membrane protein</fullName>
    </submittedName>
</protein>
<organism evidence="3 4">
    <name type="scientific">Streptomyces enissocaesilis</name>
    <dbReference type="NCBI Taxonomy" id="332589"/>
    <lineage>
        <taxon>Bacteria</taxon>
        <taxon>Bacillati</taxon>
        <taxon>Actinomycetota</taxon>
        <taxon>Actinomycetes</taxon>
        <taxon>Kitasatosporales</taxon>
        <taxon>Streptomycetaceae</taxon>
        <taxon>Streptomyces</taxon>
        <taxon>Streptomyces rochei group</taxon>
    </lineage>
</organism>
<evidence type="ECO:0000313" key="3">
    <source>
        <dbReference type="EMBL" id="GAA2946249.1"/>
    </source>
</evidence>
<name>A0ABN3XAR2_9ACTN</name>
<keyword evidence="2" id="KW-0472">Membrane</keyword>
<evidence type="ECO:0000313" key="4">
    <source>
        <dbReference type="Proteomes" id="UP001500403"/>
    </source>
</evidence>
<feature type="region of interest" description="Disordered" evidence="1">
    <location>
        <begin position="211"/>
        <end position="279"/>
    </location>
</feature>
<feature type="compositionally biased region" description="Pro residues" evidence="1">
    <location>
        <begin position="217"/>
        <end position="228"/>
    </location>
</feature>
<reference evidence="3 4" key="1">
    <citation type="journal article" date="2019" name="Int. J. Syst. Evol. Microbiol.">
        <title>The Global Catalogue of Microorganisms (GCM) 10K type strain sequencing project: providing services to taxonomists for standard genome sequencing and annotation.</title>
        <authorList>
            <consortium name="The Broad Institute Genomics Platform"/>
            <consortium name="The Broad Institute Genome Sequencing Center for Infectious Disease"/>
            <person name="Wu L."/>
            <person name="Ma J."/>
        </authorList>
    </citation>
    <scope>NUCLEOTIDE SEQUENCE [LARGE SCALE GENOMIC DNA]</scope>
    <source>
        <strain evidence="3 4">JCM 9088</strain>
    </source>
</reference>